<feature type="compositionally biased region" description="Acidic residues" evidence="1">
    <location>
        <begin position="448"/>
        <end position="463"/>
    </location>
</feature>
<accession>A0ABN9WDP3</accession>
<evidence type="ECO:0000256" key="1">
    <source>
        <dbReference type="SAM" id="MobiDB-lite"/>
    </source>
</evidence>
<proteinExistence type="predicted"/>
<evidence type="ECO:0008006" key="4">
    <source>
        <dbReference type="Google" id="ProtNLM"/>
    </source>
</evidence>
<name>A0ABN9WDP3_9DINO</name>
<dbReference type="Proteomes" id="UP001189429">
    <property type="component" value="Unassembled WGS sequence"/>
</dbReference>
<sequence length="463" mass="52943">MREAVIPSAVLAQAAAQAAGLRANFWSTPEPREALDRGRRIPCAPPRPAARPAGAGPMMPGLVCAAALAALRPALGLQLEGQQVPEAINLEQITTLAGDYEEAEEAEQNRDAAGNCLRFTDPSKSKWNKTTMGMWHIKESHFVQQPPEPLPKPGSKPKVAYLMFVKDRVENPKLWLRWMRDARQSGLDFSLIIHAYGINRPYGRYVPSEFPQKEFLQYVSPHWRPSNWCMMWDAEFALFKQALEDPDVTHIQILSQDSIPLKPMRYMYQALEDDPVTRMCADDYVYKPFPRAETWWVMRRGDAELFRQHEEQARMRFRAQCSEEEAWYYPLRARMERWGREAAPVKDECVMFTDWADGNQSCKVWADMVKLCPNNCRVTRAMSHTESATKHPVIFHSISIAAFRELMASPFWFSRKVDDGAITTPNRFAALLEDFTANHTDPSVGYEENTEISSEELVDLPDQ</sequence>
<comment type="caution">
    <text evidence="2">The sequence shown here is derived from an EMBL/GenBank/DDBJ whole genome shotgun (WGS) entry which is preliminary data.</text>
</comment>
<protein>
    <recommendedName>
        <fullName evidence="4">Protein xylosyltransferase</fullName>
    </recommendedName>
</protein>
<reference evidence="2" key="1">
    <citation type="submission" date="2023-10" db="EMBL/GenBank/DDBJ databases">
        <authorList>
            <person name="Chen Y."/>
            <person name="Shah S."/>
            <person name="Dougan E. K."/>
            <person name="Thang M."/>
            <person name="Chan C."/>
        </authorList>
    </citation>
    <scope>NUCLEOTIDE SEQUENCE [LARGE SCALE GENOMIC DNA]</scope>
</reference>
<organism evidence="2 3">
    <name type="scientific">Prorocentrum cordatum</name>
    <dbReference type="NCBI Taxonomy" id="2364126"/>
    <lineage>
        <taxon>Eukaryota</taxon>
        <taxon>Sar</taxon>
        <taxon>Alveolata</taxon>
        <taxon>Dinophyceae</taxon>
        <taxon>Prorocentrales</taxon>
        <taxon>Prorocentraceae</taxon>
        <taxon>Prorocentrum</taxon>
    </lineage>
</organism>
<evidence type="ECO:0000313" key="3">
    <source>
        <dbReference type="Proteomes" id="UP001189429"/>
    </source>
</evidence>
<dbReference type="EMBL" id="CAUYUJ010018555">
    <property type="protein sequence ID" value="CAK0884479.1"/>
    <property type="molecule type" value="Genomic_DNA"/>
</dbReference>
<feature type="region of interest" description="Disordered" evidence="1">
    <location>
        <begin position="441"/>
        <end position="463"/>
    </location>
</feature>
<evidence type="ECO:0000313" key="2">
    <source>
        <dbReference type="EMBL" id="CAK0884479.1"/>
    </source>
</evidence>
<keyword evidence="3" id="KW-1185">Reference proteome</keyword>
<gene>
    <name evidence="2" type="ORF">PCOR1329_LOCUS66420</name>
</gene>